<evidence type="ECO:0000313" key="1">
    <source>
        <dbReference type="EMBL" id="MFD2036335.1"/>
    </source>
</evidence>
<sequence length="183" mass="21821">MTKAFKVECDKLVGHVLTNVYYEFGVEGFLNTRELNEVRFEYIPLSLLYFEMQSGSVFTFFDSTKFLEEFHFYTLDMRIESNLDFQLKQWDQSKYFVWSKYLNKEIKSVEIIWGSLYKNHFRGNPPDIYPRGLEITFSEDLSLVIVASEFDMVKDRYSFMCPDEALIVCFSREIYESLFGKEC</sequence>
<comment type="caution">
    <text evidence="1">The sequence shown here is derived from an EMBL/GenBank/DDBJ whole genome shotgun (WGS) entry which is preliminary data.</text>
</comment>
<organism evidence="1 2">
    <name type="scientific">Belliella marina</name>
    <dbReference type="NCBI Taxonomy" id="1644146"/>
    <lineage>
        <taxon>Bacteria</taxon>
        <taxon>Pseudomonadati</taxon>
        <taxon>Bacteroidota</taxon>
        <taxon>Cytophagia</taxon>
        <taxon>Cytophagales</taxon>
        <taxon>Cyclobacteriaceae</taxon>
        <taxon>Belliella</taxon>
    </lineage>
</organism>
<dbReference type="RefSeq" id="WP_376887362.1">
    <property type="nucleotide sequence ID" value="NZ_JBHUHR010000039.1"/>
</dbReference>
<reference evidence="2" key="1">
    <citation type="journal article" date="2019" name="Int. J. Syst. Evol. Microbiol.">
        <title>The Global Catalogue of Microorganisms (GCM) 10K type strain sequencing project: providing services to taxonomists for standard genome sequencing and annotation.</title>
        <authorList>
            <consortium name="The Broad Institute Genomics Platform"/>
            <consortium name="The Broad Institute Genome Sequencing Center for Infectious Disease"/>
            <person name="Wu L."/>
            <person name="Ma J."/>
        </authorList>
    </citation>
    <scope>NUCLEOTIDE SEQUENCE [LARGE SCALE GENOMIC DNA]</scope>
    <source>
        <strain evidence="2">CGMCC 1.15180</strain>
    </source>
</reference>
<protein>
    <recommendedName>
        <fullName evidence="3">DUF3786 domain-containing protein</fullName>
    </recommendedName>
</protein>
<accession>A0ABW4VRW8</accession>
<dbReference type="Proteomes" id="UP001597361">
    <property type="component" value="Unassembled WGS sequence"/>
</dbReference>
<dbReference type="EMBL" id="JBHUHR010000039">
    <property type="protein sequence ID" value="MFD2036335.1"/>
    <property type="molecule type" value="Genomic_DNA"/>
</dbReference>
<gene>
    <name evidence="1" type="ORF">ACFSKL_16140</name>
</gene>
<evidence type="ECO:0008006" key="3">
    <source>
        <dbReference type="Google" id="ProtNLM"/>
    </source>
</evidence>
<keyword evidence="2" id="KW-1185">Reference proteome</keyword>
<name>A0ABW4VRW8_9BACT</name>
<proteinExistence type="predicted"/>
<evidence type="ECO:0000313" key="2">
    <source>
        <dbReference type="Proteomes" id="UP001597361"/>
    </source>
</evidence>